<evidence type="ECO:0000256" key="5">
    <source>
        <dbReference type="HAMAP-Rule" id="MF_01201"/>
    </source>
</evidence>
<dbReference type="Pfam" id="PF01168">
    <property type="entry name" value="Ala_racemase_N"/>
    <property type="match status" value="1"/>
</dbReference>
<dbReference type="HAMAP" id="MF_01201">
    <property type="entry name" value="Ala_racemase"/>
    <property type="match status" value="1"/>
</dbReference>
<evidence type="ECO:0000256" key="3">
    <source>
        <dbReference type="ARBA" id="ARBA00022898"/>
    </source>
</evidence>
<comment type="similarity">
    <text evidence="5">Belongs to the alanine racemase family.</text>
</comment>
<evidence type="ECO:0000256" key="6">
    <source>
        <dbReference type="PIRSR" id="PIRSR600821-50"/>
    </source>
</evidence>
<sequence length="393" mass="43886">MTNFIHRTWCEVNLDHVQYNIDLIQKTAQKQIIAVVKADAYGHGDKYVCRELVRSGVEWFAVSGITEAMALREQGFTQNILVLGYTPAENAGLLSRHRITQAVYDMDYAIALNEALKSRGEQIDVHVKVDTGMHRIGFLQNNAHHAAEEILQVAKMPSFFVKGIFTHFCHSDSYDADAVNYTKRQMEYLDAAVRECREQGLVFEMIHAQNSAGIASYQNENYNYARAGIILYGLAPSDEMEDAMALRTVMSWKAAVSMVKTVAPGSAISYGRTFVTERAMKIATVTVGYADGYSRSFSSRAEVLIHGKRCRVLGRVCMDQMMVDVTGVPDVKIGDTAVLMGKDGEQEITADELARLQGTINYEIVCGISRRVPRIYYRAGETVGVEDYLLGER</sequence>
<feature type="active site" description="Proton acceptor; specific for L-alanine" evidence="5">
    <location>
        <position position="270"/>
    </location>
</feature>
<dbReference type="FunFam" id="3.20.20.10:FF:000002">
    <property type="entry name" value="Alanine racemase"/>
    <property type="match status" value="1"/>
</dbReference>
<dbReference type="InterPro" id="IPR011079">
    <property type="entry name" value="Ala_racemase_C"/>
</dbReference>
<dbReference type="RefSeq" id="WP_093989321.1">
    <property type="nucleotide sequence ID" value="NZ_FYDD01000004.1"/>
</dbReference>
<evidence type="ECO:0000259" key="8">
    <source>
        <dbReference type="SMART" id="SM01005"/>
    </source>
</evidence>
<evidence type="ECO:0000256" key="7">
    <source>
        <dbReference type="PIRSR" id="PIRSR600821-52"/>
    </source>
</evidence>
<keyword evidence="3 5" id="KW-0663">Pyridoxal phosphate</keyword>
<dbReference type="EC" id="5.1.1.1" evidence="5"/>
<feature type="binding site" evidence="5 7">
    <location>
        <position position="135"/>
    </location>
    <ligand>
        <name>substrate</name>
    </ligand>
</feature>
<evidence type="ECO:0000256" key="2">
    <source>
        <dbReference type="ARBA" id="ARBA00001933"/>
    </source>
</evidence>
<feature type="domain" description="Alanine racemase C-terminal" evidence="8">
    <location>
        <begin position="249"/>
        <end position="377"/>
    </location>
</feature>
<comment type="function">
    <text evidence="5">Catalyzes the interconversion of L-alanine and D-alanine. May also act on other amino acids.</text>
</comment>
<dbReference type="SUPFAM" id="SSF50621">
    <property type="entry name" value="Alanine racemase C-terminal domain-like"/>
    <property type="match status" value="1"/>
</dbReference>
<dbReference type="GO" id="GO:0030170">
    <property type="term" value="F:pyridoxal phosphate binding"/>
    <property type="evidence" value="ECO:0007669"/>
    <property type="project" value="UniProtKB-UniRule"/>
</dbReference>
<dbReference type="AlphaFoldDB" id="A0A8J6P787"/>
<evidence type="ECO:0000313" key="9">
    <source>
        <dbReference type="EMBL" id="MBC8610679.1"/>
    </source>
</evidence>
<dbReference type="InterPro" id="IPR001608">
    <property type="entry name" value="Ala_racemase_N"/>
</dbReference>
<organism evidence="9 10">
    <name type="scientific">Massiliimalia timonensis</name>
    <dbReference type="NCBI Taxonomy" id="1987501"/>
    <lineage>
        <taxon>Bacteria</taxon>
        <taxon>Bacillati</taxon>
        <taxon>Bacillota</taxon>
        <taxon>Clostridia</taxon>
        <taxon>Eubacteriales</taxon>
        <taxon>Oscillospiraceae</taxon>
        <taxon>Massiliimalia</taxon>
    </lineage>
</organism>
<keyword evidence="4 5" id="KW-0413">Isomerase</keyword>
<evidence type="ECO:0000313" key="10">
    <source>
        <dbReference type="Proteomes" id="UP000632659"/>
    </source>
</evidence>
<dbReference type="SUPFAM" id="SSF51419">
    <property type="entry name" value="PLP-binding barrel"/>
    <property type="match status" value="1"/>
</dbReference>
<dbReference type="NCBIfam" id="TIGR00492">
    <property type="entry name" value="alr"/>
    <property type="match status" value="1"/>
</dbReference>
<comment type="pathway">
    <text evidence="5">Amino-acid biosynthesis; D-alanine biosynthesis; D-alanine from L-alanine: step 1/1.</text>
</comment>
<dbReference type="InterPro" id="IPR029066">
    <property type="entry name" value="PLP-binding_barrel"/>
</dbReference>
<dbReference type="Gene3D" id="2.40.37.10">
    <property type="entry name" value="Lyase, Ornithine Decarboxylase, Chain A, domain 1"/>
    <property type="match status" value="1"/>
</dbReference>
<dbReference type="UniPathway" id="UPA00042">
    <property type="reaction ID" value="UER00497"/>
</dbReference>
<dbReference type="EMBL" id="JACRTL010000002">
    <property type="protein sequence ID" value="MBC8610679.1"/>
    <property type="molecule type" value="Genomic_DNA"/>
</dbReference>
<evidence type="ECO:0000256" key="1">
    <source>
        <dbReference type="ARBA" id="ARBA00000316"/>
    </source>
</evidence>
<dbReference type="OrthoDB" id="9813814at2"/>
<dbReference type="PROSITE" id="PS00395">
    <property type="entry name" value="ALANINE_RACEMASE"/>
    <property type="match status" value="1"/>
</dbReference>
<dbReference type="PANTHER" id="PTHR30511">
    <property type="entry name" value="ALANINE RACEMASE"/>
    <property type="match status" value="1"/>
</dbReference>
<comment type="cofactor">
    <cofactor evidence="2 5 6">
        <name>pyridoxal 5'-phosphate</name>
        <dbReference type="ChEBI" id="CHEBI:597326"/>
    </cofactor>
</comment>
<dbReference type="CDD" id="cd00430">
    <property type="entry name" value="PLPDE_III_AR"/>
    <property type="match status" value="1"/>
</dbReference>
<evidence type="ECO:0000256" key="4">
    <source>
        <dbReference type="ARBA" id="ARBA00023235"/>
    </source>
</evidence>
<comment type="catalytic activity">
    <reaction evidence="1 5">
        <text>L-alanine = D-alanine</text>
        <dbReference type="Rhea" id="RHEA:20249"/>
        <dbReference type="ChEBI" id="CHEBI:57416"/>
        <dbReference type="ChEBI" id="CHEBI:57972"/>
        <dbReference type="EC" id="5.1.1.1"/>
    </reaction>
</comment>
<dbReference type="GO" id="GO:0005829">
    <property type="term" value="C:cytosol"/>
    <property type="evidence" value="ECO:0007669"/>
    <property type="project" value="TreeGrafter"/>
</dbReference>
<reference evidence="9" key="1">
    <citation type="submission" date="2020-08" db="EMBL/GenBank/DDBJ databases">
        <title>Genome public.</title>
        <authorList>
            <person name="Liu C."/>
            <person name="Sun Q."/>
        </authorList>
    </citation>
    <scope>NUCLEOTIDE SEQUENCE</scope>
    <source>
        <strain evidence="9">NSJ-15</strain>
    </source>
</reference>
<dbReference type="Proteomes" id="UP000632659">
    <property type="component" value="Unassembled WGS sequence"/>
</dbReference>
<name>A0A8J6P787_9FIRM</name>
<dbReference type="FunFam" id="2.40.37.10:FF:000006">
    <property type="entry name" value="Alanine racemase"/>
    <property type="match status" value="1"/>
</dbReference>
<dbReference type="Pfam" id="PF00842">
    <property type="entry name" value="Ala_racemase_C"/>
    <property type="match status" value="1"/>
</dbReference>
<dbReference type="SMART" id="SM01005">
    <property type="entry name" value="Ala_racemase_C"/>
    <property type="match status" value="1"/>
</dbReference>
<gene>
    <name evidence="9" type="primary">alr</name>
    <name evidence="9" type="ORF">H8702_06015</name>
</gene>
<feature type="active site" description="Proton acceptor; specific for D-alanine" evidence="5">
    <location>
        <position position="37"/>
    </location>
</feature>
<comment type="caution">
    <text evidence="9">The sequence shown here is derived from an EMBL/GenBank/DDBJ whole genome shotgun (WGS) entry which is preliminary data.</text>
</comment>
<dbReference type="PANTHER" id="PTHR30511:SF0">
    <property type="entry name" value="ALANINE RACEMASE, CATABOLIC-RELATED"/>
    <property type="match status" value="1"/>
</dbReference>
<protein>
    <recommendedName>
        <fullName evidence="5">Alanine racemase</fullName>
        <ecNumber evidence="5">5.1.1.1</ecNumber>
    </recommendedName>
</protein>
<dbReference type="InterPro" id="IPR009006">
    <property type="entry name" value="Ala_racemase/Decarboxylase_C"/>
</dbReference>
<dbReference type="GO" id="GO:0030632">
    <property type="term" value="P:D-alanine biosynthetic process"/>
    <property type="evidence" value="ECO:0007669"/>
    <property type="project" value="UniProtKB-UniRule"/>
</dbReference>
<dbReference type="GO" id="GO:0008784">
    <property type="term" value="F:alanine racemase activity"/>
    <property type="evidence" value="ECO:0007669"/>
    <property type="project" value="UniProtKB-UniRule"/>
</dbReference>
<proteinExistence type="inferred from homology"/>
<dbReference type="Gene3D" id="3.20.20.10">
    <property type="entry name" value="Alanine racemase"/>
    <property type="match status" value="1"/>
</dbReference>
<feature type="modified residue" description="N6-(pyridoxal phosphate)lysine" evidence="5 6">
    <location>
        <position position="37"/>
    </location>
</feature>
<accession>A0A8J6P787</accession>
<dbReference type="InterPro" id="IPR000821">
    <property type="entry name" value="Ala_racemase"/>
</dbReference>
<dbReference type="PRINTS" id="PR00992">
    <property type="entry name" value="ALARACEMASE"/>
</dbReference>
<feature type="binding site" evidence="5 7">
    <location>
        <position position="318"/>
    </location>
    <ligand>
        <name>substrate</name>
    </ligand>
</feature>
<dbReference type="InterPro" id="IPR020622">
    <property type="entry name" value="Ala_racemase_pyridoxalP-BS"/>
</dbReference>
<keyword evidence="10" id="KW-1185">Reference proteome</keyword>